<dbReference type="Proteomes" id="UP000000271">
    <property type="component" value="Chromosome"/>
</dbReference>
<gene>
    <name evidence="1" type="ordered locus">Bsel_0874</name>
</gene>
<organism evidence="1 2">
    <name type="scientific">Bacillus selenitireducens (strain ATCC 700615 / DSM 15326 / MLS10)</name>
    <dbReference type="NCBI Taxonomy" id="439292"/>
    <lineage>
        <taxon>Bacteria</taxon>
        <taxon>Bacillati</taxon>
        <taxon>Bacillota</taxon>
        <taxon>Bacilli</taxon>
        <taxon>Bacillales</taxon>
        <taxon>Bacillaceae</taxon>
        <taxon>Salisediminibacterium</taxon>
    </lineage>
</organism>
<evidence type="ECO:0000313" key="1">
    <source>
        <dbReference type="EMBL" id="ADH98398.1"/>
    </source>
</evidence>
<reference evidence="1" key="1">
    <citation type="submission" date="2009-10" db="EMBL/GenBank/DDBJ databases">
        <title>Complete sequence of Bacillus selenitireducens MLS10.</title>
        <authorList>
            <consortium name="US DOE Joint Genome Institute"/>
            <person name="Lucas S."/>
            <person name="Copeland A."/>
            <person name="Lapidus A."/>
            <person name="Glavina del Rio T."/>
            <person name="Dalin E."/>
            <person name="Tice H."/>
            <person name="Bruce D."/>
            <person name="Goodwin L."/>
            <person name="Pitluck S."/>
            <person name="Sims D."/>
            <person name="Brettin T."/>
            <person name="Detter J.C."/>
            <person name="Han C."/>
            <person name="Larimer F."/>
            <person name="Land M."/>
            <person name="Hauser L."/>
            <person name="Kyrpides N."/>
            <person name="Ovchinnikova G."/>
            <person name="Stolz J."/>
        </authorList>
    </citation>
    <scope>NUCLEOTIDE SEQUENCE [LARGE SCALE GENOMIC DNA]</scope>
    <source>
        <strain evidence="1">MLS10</strain>
    </source>
</reference>
<protein>
    <submittedName>
        <fullName evidence="1">Uncharacterized protein</fullName>
    </submittedName>
</protein>
<evidence type="ECO:0000313" key="2">
    <source>
        <dbReference type="Proteomes" id="UP000000271"/>
    </source>
</evidence>
<dbReference type="KEGG" id="bse:Bsel_0874"/>
<sequence length="56" mass="6210">MKETVLTPGGLARVPDNKDVTSFRNKRISDMKLNCKKSAEAIVIPNGDEGWNMSVF</sequence>
<proteinExistence type="predicted"/>
<dbReference type="EMBL" id="CP001791">
    <property type="protein sequence ID" value="ADH98398.1"/>
    <property type="molecule type" value="Genomic_DNA"/>
</dbReference>
<name>D6XZM4_BACIE</name>
<dbReference type="AlphaFoldDB" id="D6XZM4"/>
<dbReference type="HOGENOM" id="CLU_3004476_0_0_9"/>
<keyword evidence="2" id="KW-1185">Reference proteome</keyword>
<accession>D6XZM4</accession>